<evidence type="ECO:0008006" key="4">
    <source>
        <dbReference type="Google" id="ProtNLM"/>
    </source>
</evidence>
<evidence type="ECO:0000313" key="2">
    <source>
        <dbReference type="EMBL" id="KAG8469213.1"/>
    </source>
</evidence>
<protein>
    <recommendedName>
        <fullName evidence="4">RRM domain-containing protein</fullName>
    </recommendedName>
</protein>
<organism evidence="2 3">
    <name type="scientific">Diacronema lutheri</name>
    <name type="common">Unicellular marine alga</name>
    <name type="synonym">Monochrysis lutheri</name>
    <dbReference type="NCBI Taxonomy" id="2081491"/>
    <lineage>
        <taxon>Eukaryota</taxon>
        <taxon>Haptista</taxon>
        <taxon>Haptophyta</taxon>
        <taxon>Pavlovophyceae</taxon>
        <taxon>Pavlovales</taxon>
        <taxon>Pavlovaceae</taxon>
        <taxon>Diacronema</taxon>
    </lineage>
</organism>
<name>A0A8J5XPP4_DIALT</name>
<dbReference type="EMBL" id="JAGTXO010000003">
    <property type="protein sequence ID" value="KAG8469213.1"/>
    <property type="molecule type" value="Genomic_DNA"/>
</dbReference>
<proteinExistence type="predicted"/>
<evidence type="ECO:0000256" key="1">
    <source>
        <dbReference type="SAM" id="MobiDB-lite"/>
    </source>
</evidence>
<dbReference type="InterPro" id="IPR035979">
    <property type="entry name" value="RBD_domain_sf"/>
</dbReference>
<dbReference type="CDD" id="cd00590">
    <property type="entry name" value="RRM_SF"/>
    <property type="match status" value="1"/>
</dbReference>
<dbReference type="SUPFAM" id="SSF54928">
    <property type="entry name" value="RNA-binding domain, RBD"/>
    <property type="match status" value="1"/>
</dbReference>
<reference evidence="2" key="1">
    <citation type="submission" date="2021-05" db="EMBL/GenBank/DDBJ databases">
        <title>The genome of the haptophyte Pavlova lutheri (Diacronema luteri, Pavlovales) - a model for lipid biosynthesis in eukaryotic algae.</title>
        <authorList>
            <person name="Hulatt C.J."/>
            <person name="Posewitz M.C."/>
        </authorList>
    </citation>
    <scope>NUCLEOTIDE SEQUENCE</scope>
    <source>
        <strain evidence="2">NIVA-4/92</strain>
    </source>
</reference>
<comment type="caution">
    <text evidence="2">The sequence shown here is derived from an EMBL/GenBank/DDBJ whole genome shotgun (WGS) entry which is preliminary data.</text>
</comment>
<dbReference type="OrthoDB" id="10544964at2759"/>
<keyword evidence="3" id="KW-1185">Reference proteome</keyword>
<dbReference type="Proteomes" id="UP000751190">
    <property type="component" value="Unassembled WGS sequence"/>
</dbReference>
<feature type="region of interest" description="Disordered" evidence="1">
    <location>
        <begin position="1"/>
        <end position="21"/>
    </location>
</feature>
<gene>
    <name evidence="2" type="ORF">KFE25_007731</name>
</gene>
<dbReference type="GO" id="GO:0003676">
    <property type="term" value="F:nucleic acid binding"/>
    <property type="evidence" value="ECO:0007669"/>
    <property type="project" value="InterPro"/>
</dbReference>
<evidence type="ECO:0000313" key="3">
    <source>
        <dbReference type="Proteomes" id="UP000751190"/>
    </source>
</evidence>
<accession>A0A8J5XPP4</accession>
<sequence length="336" mass="37341">MFRRRATPERSSGGRPAGRMGRFMRRMGERHARTPSEYAQQSVPAIEVTGGAHDRVEKGYDDEVQDDAHSTSESVVDEFLEWLGIPPDEPQFRWIGADAAATKLPAEWEELEDEGGKLFWEHVSGEVSDAHPNYVRFRALYEAEVARARKEAQHSRQRYLVATELPADGADGALEDALAETLGGEAWESLVLAFTIFVDNDNTRCALIRVVDANARDALRGDGSAVLGGAFRGWTVPLEAVEDVERVRRMELLARESRCVTVTNLPAGIDNTGLSKLFALCRGDFWWVRIEDLSGARGARALIEFTESIAARRTLAFNMFRMDGRFLHVTLGSSVA</sequence>
<dbReference type="AlphaFoldDB" id="A0A8J5XPP4"/>